<dbReference type="Gene3D" id="3.50.50.60">
    <property type="entry name" value="FAD/NAD(P)-binding domain"/>
    <property type="match status" value="1"/>
</dbReference>
<accession>A0A0C9V722</accession>
<evidence type="ECO:0000256" key="1">
    <source>
        <dbReference type="ARBA" id="ARBA00001974"/>
    </source>
</evidence>
<dbReference type="InterPro" id="IPR012132">
    <property type="entry name" value="GMC_OxRdtase"/>
</dbReference>
<dbReference type="Proteomes" id="UP000054279">
    <property type="component" value="Unassembled WGS sequence"/>
</dbReference>
<dbReference type="OrthoDB" id="2800373at2759"/>
<evidence type="ECO:0000313" key="4">
    <source>
        <dbReference type="EMBL" id="KIJ33151.1"/>
    </source>
</evidence>
<organism evidence="4 5">
    <name type="scientific">Sphaerobolus stellatus (strain SS14)</name>
    <dbReference type="NCBI Taxonomy" id="990650"/>
    <lineage>
        <taxon>Eukaryota</taxon>
        <taxon>Fungi</taxon>
        <taxon>Dikarya</taxon>
        <taxon>Basidiomycota</taxon>
        <taxon>Agaricomycotina</taxon>
        <taxon>Agaricomycetes</taxon>
        <taxon>Phallomycetidae</taxon>
        <taxon>Geastrales</taxon>
        <taxon>Sphaerobolaceae</taxon>
        <taxon>Sphaerobolus</taxon>
    </lineage>
</organism>
<dbReference type="SUPFAM" id="SSF51905">
    <property type="entry name" value="FAD/NAD(P)-binding domain"/>
    <property type="match status" value="1"/>
</dbReference>
<sequence length="111" mass="12408">MELKKQMAEDGYPIINHIMPIGTTSIGLDTHIEEWGQSVYHYTLTCRMAPEDDAPPGVVAVDDELRVHDFQKLRIADASIFPNILATHLQATVVAMTEKCADMLKEARVTK</sequence>
<keyword evidence="5" id="KW-1185">Reference proteome</keyword>
<dbReference type="AlphaFoldDB" id="A0A0C9V722"/>
<dbReference type="GO" id="GO:0050660">
    <property type="term" value="F:flavin adenine dinucleotide binding"/>
    <property type="evidence" value="ECO:0007669"/>
    <property type="project" value="InterPro"/>
</dbReference>
<comment type="similarity">
    <text evidence="2">Belongs to the GMC oxidoreductase family.</text>
</comment>
<evidence type="ECO:0000259" key="3">
    <source>
        <dbReference type="Pfam" id="PF05199"/>
    </source>
</evidence>
<evidence type="ECO:0000313" key="5">
    <source>
        <dbReference type="Proteomes" id="UP000054279"/>
    </source>
</evidence>
<proteinExistence type="inferred from homology"/>
<evidence type="ECO:0000256" key="2">
    <source>
        <dbReference type="ARBA" id="ARBA00010790"/>
    </source>
</evidence>
<protein>
    <submittedName>
        <fullName evidence="4">GMC oxidoreductase</fullName>
    </submittedName>
</protein>
<dbReference type="EMBL" id="KN837217">
    <property type="protein sequence ID" value="KIJ33151.1"/>
    <property type="molecule type" value="Genomic_DNA"/>
</dbReference>
<dbReference type="GO" id="GO:0016614">
    <property type="term" value="F:oxidoreductase activity, acting on CH-OH group of donors"/>
    <property type="evidence" value="ECO:0007669"/>
    <property type="project" value="InterPro"/>
</dbReference>
<dbReference type="HOGENOM" id="CLU_002865_2_7_1"/>
<dbReference type="InterPro" id="IPR007867">
    <property type="entry name" value="GMC_OxRtase_C"/>
</dbReference>
<gene>
    <name evidence="4" type="ORF">M422DRAFT_265034</name>
</gene>
<feature type="domain" description="Glucose-methanol-choline oxidoreductase C-terminal" evidence="3">
    <location>
        <begin position="24"/>
        <end position="96"/>
    </location>
</feature>
<comment type="cofactor">
    <cofactor evidence="1">
        <name>FAD</name>
        <dbReference type="ChEBI" id="CHEBI:57692"/>
    </cofactor>
</comment>
<reference evidence="4 5" key="1">
    <citation type="submission" date="2014-06" db="EMBL/GenBank/DDBJ databases">
        <title>Evolutionary Origins and Diversification of the Mycorrhizal Mutualists.</title>
        <authorList>
            <consortium name="DOE Joint Genome Institute"/>
            <consortium name="Mycorrhizal Genomics Consortium"/>
            <person name="Kohler A."/>
            <person name="Kuo A."/>
            <person name="Nagy L.G."/>
            <person name="Floudas D."/>
            <person name="Copeland A."/>
            <person name="Barry K.W."/>
            <person name="Cichocki N."/>
            <person name="Veneault-Fourrey C."/>
            <person name="LaButti K."/>
            <person name="Lindquist E.A."/>
            <person name="Lipzen A."/>
            <person name="Lundell T."/>
            <person name="Morin E."/>
            <person name="Murat C."/>
            <person name="Riley R."/>
            <person name="Ohm R."/>
            <person name="Sun H."/>
            <person name="Tunlid A."/>
            <person name="Henrissat B."/>
            <person name="Grigoriev I.V."/>
            <person name="Hibbett D.S."/>
            <person name="Martin F."/>
        </authorList>
    </citation>
    <scope>NUCLEOTIDE SEQUENCE [LARGE SCALE GENOMIC DNA]</scope>
    <source>
        <strain evidence="4 5">SS14</strain>
    </source>
</reference>
<dbReference type="PANTHER" id="PTHR11552:SF219">
    <property type="entry name" value="GLUCOSE-METHANOL-CHOLINE OXIDOREDUCTASE N-TERMINAL DOMAIN-CONTAINING PROTEIN"/>
    <property type="match status" value="1"/>
</dbReference>
<dbReference type="InterPro" id="IPR036188">
    <property type="entry name" value="FAD/NAD-bd_sf"/>
</dbReference>
<dbReference type="Pfam" id="PF05199">
    <property type="entry name" value="GMC_oxred_C"/>
    <property type="match status" value="1"/>
</dbReference>
<name>A0A0C9V722_SPHS4</name>
<dbReference type="PANTHER" id="PTHR11552">
    <property type="entry name" value="GLUCOSE-METHANOL-CHOLINE GMC OXIDOREDUCTASE"/>
    <property type="match status" value="1"/>
</dbReference>